<reference evidence="1" key="1">
    <citation type="submission" date="2023-10" db="EMBL/GenBank/DDBJ databases">
        <title>Genome assembly of Pristionchus species.</title>
        <authorList>
            <person name="Yoshida K."/>
            <person name="Sommer R.J."/>
        </authorList>
    </citation>
    <scope>NUCLEOTIDE SEQUENCE</scope>
    <source>
        <strain evidence="1">RS5133</strain>
    </source>
</reference>
<proteinExistence type="predicted"/>
<name>A0AAV5V4S6_9BILA</name>
<organism evidence="1 2">
    <name type="scientific">Pristionchus fissidentatus</name>
    <dbReference type="NCBI Taxonomy" id="1538716"/>
    <lineage>
        <taxon>Eukaryota</taxon>
        <taxon>Metazoa</taxon>
        <taxon>Ecdysozoa</taxon>
        <taxon>Nematoda</taxon>
        <taxon>Chromadorea</taxon>
        <taxon>Rhabditida</taxon>
        <taxon>Rhabditina</taxon>
        <taxon>Diplogasteromorpha</taxon>
        <taxon>Diplogasteroidea</taxon>
        <taxon>Neodiplogasteridae</taxon>
        <taxon>Pristionchus</taxon>
    </lineage>
</organism>
<evidence type="ECO:0000313" key="1">
    <source>
        <dbReference type="EMBL" id="GMT14585.1"/>
    </source>
</evidence>
<comment type="caution">
    <text evidence="1">The sequence shown here is derived from an EMBL/GenBank/DDBJ whole genome shotgun (WGS) entry which is preliminary data.</text>
</comment>
<gene>
    <name evidence="1" type="ORF">PFISCL1PPCAC_5882</name>
</gene>
<sequence>IFDVISTSDSFFSSLSTVLIQSPQRVSSHSRWEEYCLLLHYSIPRYKYLLCFLSANIDSIFSDLPLSSIDSCIR</sequence>
<dbReference type="Proteomes" id="UP001432322">
    <property type="component" value="Unassembled WGS sequence"/>
</dbReference>
<protein>
    <submittedName>
        <fullName evidence="1">Uncharacterized protein</fullName>
    </submittedName>
</protein>
<accession>A0AAV5V4S6</accession>
<evidence type="ECO:0000313" key="2">
    <source>
        <dbReference type="Proteomes" id="UP001432322"/>
    </source>
</evidence>
<dbReference type="AlphaFoldDB" id="A0AAV5V4S6"/>
<feature type="non-terminal residue" evidence="1">
    <location>
        <position position="1"/>
    </location>
</feature>
<feature type="non-terminal residue" evidence="1">
    <location>
        <position position="74"/>
    </location>
</feature>
<dbReference type="EMBL" id="BTSY01000002">
    <property type="protein sequence ID" value="GMT14585.1"/>
    <property type="molecule type" value="Genomic_DNA"/>
</dbReference>
<keyword evidence="2" id="KW-1185">Reference proteome</keyword>